<evidence type="ECO:0000259" key="1">
    <source>
        <dbReference type="PROSITE" id="PS51737"/>
    </source>
</evidence>
<accession>A0A2N5HBJ9</accession>
<dbReference type="PANTHER" id="PTHR30461">
    <property type="entry name" value="DNA-INVERTASE FROM LAMBDOID PROPHAGE"/>
    <property type="match status" value="1"/>
</dbReference>
<dbReference type="AlphaFoldDB" id="A0A2N5HBJ9"/>
<dbReference type="PANTHER" id="PTHR30461:SF23">
    <property type="entry name" value="DNA RECOMBINASE-RELATED"/>
    <property type="match status" value="1"/>
</dbReference>
<keyword evidence="3" id="KW-1185">Reference proteome</keyword>
<comment type="caution">
    <text evidence="2">The sequence shown here is derived from an EMBL/GenBank/DDBJ whole genome shotgun (WGS) entry which is preliminary data.</text>
</comment>
<dbReference type="Proteomes" id="UP000234950">
    <property type="component" value="Unassembled WGS sequence"/>
</dbReference>
<sequence length="107" mass="12036">MKKEFLLGGSPPLGYQIVKNAGKSELAISDEEAEVVRLIFDLAGNHGFGCSRISQELNHRGIPTRNGKQWISSTITRILRNPIYIGYPAYNKSSRLLGKLKYSEWKL</sequence>
<dbReference type="PROSITE" id="PS51737">
    <property type="entry name" value="RECOMBINASE_DNA_BIND"/>
    <property type="match status" value="1"/>
</dbReference>
<dbReference type="OrthoDB" id="65783at2"/>
<reference evidence="2 3" key="1">
    <citation type="submission" date="2017-11" db="EMBL/GenBank/DDBJ databases">
        <title>Comparitive Functional Genomics of Dry Heat Resistant strains isolated from the Viking Spacecraft.</title>
        <authorList>
            <person name="Seuylemezian A."/>
            <person name="Cooper K."/>
            <person name="Vaishampayan P."/>
        </authorList>
    </citation>
    <scope>NUCLEOTIDE SEQUENCE [LARGE SCALE GENOMIC DNA]</scope>
    <source>
        <strain evidence="2 3">V32-6</strain>
    </source>
</reference>
<feature type="domain" description="Recombinase" evidence="1">
    <location>
        <begin position="12"/>
        <end position="107"/>
    </location>
</feature>
<proteinExistence type="predicted"/>
<gene>
    <name evidence="2" type="ORF">CVD27_17075</name>
</gene>
<organism evidence="2 3">
    <name type="scientific">Neobacillus cucumis</name>
    <dbReference type="NCBI Taxonomy" id="1740721"/>
    <lineage>
        <taxon>Bacteria</taxon>
        <taxon>Bacillati</taxon>
        <taxon>Bacillota</taxon>
        <taxon>Bacilli</taxon>
        <taxon>Bacillales</taxon>
        <taxon>Bacillaceae</taxon>
        <taxon>Neobacillus</taxon>
    </lineage>
</organism>
<dbReference type="InterPro" id="IPR038109">
    <property type="entry name" value="DNA_bind_recomb_sf"/>
</dbReference>
<dbReference type="RefSeq" id="WP_101649094.1">
    <property type="nucleotide sequence ID" value="NZ_PGVE01000064.1"/>
</dbReference>
<evidence type="ECO:0000313" key="3">
    <source>
        <dbReference type="Proteomes" id="UP000234950"/>
    </source>
</evidence>
<dbReference type="Gene3D" id="3.90.1750.20">
    <property type="entry name" value="Putative Large Serine Recombinase, Chain B, Domain 2"/>
    <property type="match status" value="1"/>
</dbReference>
<protein>
    <recommendedName>
        <fullName evidence="1">Recombinase domain-containing protein</fullName>
    </recommendedName>
</protein>
<evidence type="ECO:0000313" key="2">
    <source>
        <dbReference type="EMBL" id="PLS02896.1"/>
    </source>
</evidence>
<dbReference type="EMBL" id="PGVE01000064">
    <property type="protein sequence ID" value="PLS02896.1"/>
    <property type="molecule type" value="Genomic_DNA"/>
</dbReference>
<dbReference type="InterPro" id="IPR050639">
    <property type="entry name" value="SSR_resolvase"/>
</dbReference>
<dbReference type="Pfam" id="PF07508">
    <property type="entry name" value="Recombinase"/>
    <property type="match status" value="1"/>
</dbReference>
<dbReference type="GO" id="GO:0003677">
    <property type="term" value="F:DNA binding"/>
    <property type="evidence" value="ECO:0007669"/>
    <property type="project" value="InterPro"/>
</dbReference>
<name>A0A2N5HBJ9_9BACI</name>
<dbReference type="GO" id="GO:0000150">
    <property type="term" value="F:DNA strand exchange activity"/>
    <property type="evidence" value="ECO:0007669"/>
    <property type="project" value="InterPro"/>
</dbReference>
<dbReference type="InterPro" id="IPR011109">
    <property type="entry name" value="DNA_bind_recombinase_dom"/>
</dbReference>